<accession>A0ABQ9H0L6</accession>
<comment type="caution">
    <text evidence="1">The sequence shown here is derived from an EMBL/GenBank/DDBJ whole genome shotgun (WGS) entry which is preliminary data.</text>
</comment>
<protein>
    <submittedName>
        <fullName evidence="1">Uncharacterized protein</fullName>
    </submittedName>
</protein>
<dbReference type="PANTHER" id="PTHR47018">
    <property type="entry name" value="CXC DOMAIN-CONTAINING PROTEIN-RELATED"/>
    <property type="match status" value="1"/>
</dbReference>
<proteinExistence type="predicted"/>
<evidence type="ECO:0000313" key="1">
    <source>
        <dbReference type="EMBL" id="KAJ8877792.1"/>
    </source>
</evidence>
<dbReference type="Proteomes" id="UP001159363">
    <property type="component" value="Chromosome 7"/>
</dbReference>
<keyword evidence="2" id="KW-1185">Reference proteome</keyword>
<reference evidence="1 2" key="1">
    <citation type="submission" date="2023-02" db="EMBL/GenBank/DDBJ databases">
        <title>LHISI_Scaffold_Assembly.</title>
        <authorList>
            <person name="Stuart O.P."/>
            <person name="Cleave R."/>
            <person name="Magrath M.J.L."/>
            <person name="Mikheyev A.S."/>
        </authorList>
    </citation>
    <scope>NUCLEOTIDE SEQUENCE [LARGE SCALE GENOMIC DNA]</scope>
    <source>
        <strain evidence="1">Daus_M_001</strain>
        <tissue evidence="1">Leg muscle</tissue>
    </source>
</reference>
<evidence type="ECO:0000313" key="2">
    <source>
        <dbReference type="Proteomes" id="UP001159363"/>
    </source>
</evidence>
<dbReference type="EMBL" id="JARBHB010000008">
    <property type="protein sequence ID" value="KAJ8877792.1"/>
    <property type="molecule type" value="Genomic_DNA"/>
</dbReference>
<organism evidence="1 2">
    <name type="scientific">Dryococelus australis</name>
    <dbReference type="NCBI Taxonomy" id="614101"/>
    <lineage>
        <taxon>Eukaryota</taxon>
        <taxon>Metazoa</taxon>
        <taxon>Ecdysozoa</taxon>
        <taxon>Arthropoda</taxon>
        <taxon>Hexapoda</taxon>
        <taxon>Insecta</taxon>
        <taxon>Pterygota</taxon>
        <taxon>Neoptera</taxon>
        <taxon>Polyneoptera</taxon>
        <taxon>Phasmatodea</taxon>
        <taxon>Verophasmatodea</taxon>
        <taxon>Anareolatae</taxon>
        <taxon>Phasmatidae</taxon>
        <taxon>Eurycanthinae</taxon>
        <taxon>Dryococelus</taxon>
    </lineage>
</organism>
<sequence>MDSCEWTGVVENSGISTAAAAEAVVEVKLVTKSRLMHQKTASTLFILLQQAYREEHQNIPYEDWIDRQSNKYPTFKFWLLVLELITLLLSFVRSVREGNYEHLEISLKLMLPWFYVFSYAHYPCWLPIHIKDLEELSNSAPEVHREFCNGNFVIHKTPRQFSALPVDQAHEQNNAIIKGSGGAICLTEVPTSLRRWSLAESDVCRILNEFIPPESEKGDYIPHHEQYRAFQKMFMEEMCALKESFLEYGNPPK</sequence>
<name>A0ABQ9H0L6_9NEOP</name>
<gene>
    <name evidence="1" type="ORF">PR048_022249</name>
</gene>